<accession>A0A4Y2W6C5</accession>
<dbReference type="Pfam" id="PF01498">
    <property type="entry name" value="HTH_Tnp_Tc3_2"/>
    <property type="match status" value="1"/>
</dbReference>
<sequence length="326" mass="36839">MGKSRDLTDIEKGMIIGPRARGGSISETAAFVKCSRSAVVNVHDNWKNLEGVQSRRANCGAPRAINDRGDRRLRRLVKNDRRATVDTLTAQMNQQCTRKLSRTTVQRTPLRIGLRSRRLISAPMLTSVHRKKRHAFALQHKHWTLEQWEKVAFPEESCFLLHRIDGRWRIRQETSENKLPETIVGHQQDGGGIVMVWCMFSWHALGPLILVEGTFNSCAYLSIVADQVHPYMATVYPENDGAFQQDNAMCPKLSVHGSRSMMKSSSYYPGLQIPQILTLAKICENISIDTSGRKTLHLGIFTSYVLLCCSHVHRCLLPPPQQTLSP</sequence>
<proteinExistence type="predicted"/>
<dbReference type="GO" id="GO:0003677">
    <property type="term" value="F:DNA binding"/>
    <property type="evidence" value="ECO:0007669"/>
    <property type="project" value="InterPro"/>
</dbReference>
<dbReference type="Gene3D" id="3.30.420.10">
    <property type="entry name" value="Ribonuclease H-like superfamily/Ribonuclease H"/>
    <property type="match status" value="1"/>
</dbReference>
<dbReference type="InterPro" id="IPR036397">
    <property type="entry name" value="RNaseH_sf"/>
</dbReference>
<dbReference type="Proteomes" id="UP000499080">
    <property type="component" value="Unassembled WGS sequence"/>
</dbReference>
<comment type="subcellular location">
    <subcellularLocation>
        <location evidence="1">Nucleus</location>
    </subcellularLocation>
</comment>
<gene>
    <name evidence="3" type="ORF">AVEN_119797_1</name>
</gene>
<dbReference type="InterPro" id="IPR002492">
    <property type="entry name" value="Transposase_Tc1-like"/>
</dbReference>
<dbReference type="GO" id="GO:0015074">
    <property type="term" value="P:DNA integration"/>
    <property type="evidence" value="ECO:0007669"/>
    <property type="project" value="InterPro"/>
</dbReference>
<evidence type="ECO:0000313" key="3">
    <source>
        <dbReference type="EMBL" id="GBO31517.1"/>
    </source>
</evidence>
<dbReference type="AlphaFoldDB" id="A0A4Y2W6C5"/>
<reference evidence="3 4" key="1">
    <citation type="journal article" date="2019" name="Sci. Rep.">
        <title>Orb-weaving spider Araneus ventricosus genome elucidates the spidroin gene catalogue.</title>
        <authorList>
            <person name="Kono N."/>
            <person name="Nakamura H."/>
            <person name="Ohtoshi R."/>
            <person name="Moran D.A.P."/>
            <person name="Shinohara A."/>
            <person name="Yoshida Y."/>
            <person name="Fujiwara M."/>
            <person name="Mori M."/>
            <person name="Tomita M."/>
            <person name="Arakawa K."/>
        </authorList>
    </citation>
    <scope>NUCLEOTIDE SEQUENCE [LARGE SCALE GENOMIC DNA]</scope>
</reference>
<comment type="caution">
    <text evidence="3">The sequence shown here is derived from an EMBL/GenBank/DDBJ whole genome shotgun (WGS) entry which is preliminary data.</text>
</comment>
<name>A0A4Y2W6C5_ARAVE</name>
<evidence type="ECO:0000313" key="4">
    <source>
        <dbReference type="Proteomes" id="UP000499080"/>
    </source>
</evidence>
<keyword evidence="4" id="KW-1185">Reference proteome</keyword>
<dbReference type="GO" id="GO:0006313">
    <property type="term" value="P:DNA transposition"/>
    <property type="evidence" value="ECO:0007669"/>
    <property type="project" value="InterPro"/>
</dbReference>
<protein>
    <recommendedName>
        <fullName evidence="2">Transposase Tc1-like domain-containing protein</fullName>
    </recommendedName>
</protein>
<dbReference type="GO" id="GO:0005634">
    <property type="term" value="C:nucleus"/>
    <property type="evidence" value="ECO:0007669"/>
    <property type="project" value="UniProtKB-SubCell"/>
</dbReference>
<evidence type="ECO:0000259" key="2">
    <source>
        <dbReference type="Pfam" id="PF01498"/>
    </source>
</evidence>
<dbReference type="SUPFAM" id="SSF46689">
    <property type="entry name" value="Homeodomain-like"/>
    <property type="match status" value="1"/>
</dbReference>
<evidence type="ECO:0000256" key="1">
    <source>
        <dbReference type="ARBA" id="ARBA00004123"/>
    </source>
</evidence>
<dbReference type="EMBL" id="BGPR01054835">
    <property type="protein sequence ID" value="GBO31517.1"/>
    <property type="molecule type" value="Genomic_DNA"/>
</dbReference>
<organism evidence="3 4">
    <name type="scientific">Araneus ventricosus</name>
    <name type="common">Orbweaver spider</name>
    <name type="synonym">Epeira ventricosa</name>
    <dbReference type="NCBI Taxonomy" id="182803"/>
    <lineage>
        <taxon>Eukaryota</taxon>
        <taxon>Metazoa</taxon>
        <taxon>Ecdysozoa</taxon>
        <taxon>Arthropoda</taxon>
        <taxon>Chelicerata</taxon>
        <taxon>Arachnida</taxon>
        <taxon>Araneae</taxon>
        <taxon>Araneomorphae</taxon>
        <taxon>Entelegynae</taxon>
        <taxon>Araneoidea</taxon>
        <taxon>Araneidae</taxon>
        <taxon>Araneus</taxon>
    </lineage>
</organism>
<feature type="domain" description="Transposase Tc1-like" evidence="2">
    <location>
        <begin position="70"/>
        <end position="142"/>
    </location>
</feature>
<dbReference type="OrthoDB" id="4843387at2759"/>
<dbReference type="InterPro" id="IPR009057">
    <property type="entry name" value="Homeodomain-like_sf"/>
</dbReference>